<keyword evidence="2" id="KW-1185">Reference proteome</keyword>
<dbReference type="SUPFAM" id="SSF52540">
    <property type="entry name" value="P-loop containing nucleoside triphosphate hydrolases"/>
    <property type="match status" value="1"/>
</dbReference>
<protein>
    <submittedName>
        <fullName evidence="1">Type IV secretion system protein VirD4</fullName>
    </submittedName>
</protein>
<dbReference type="Proteomes" id="UP001241537">
    <property type="component" value="Unassembled WGS sequence"/>
</dbReference>
<organism evidence="1 2">
    <name type="scientific">Moryella indoligenes</name>
    <dbReference type="NCBI Taxonomy" id="371674"/>
    <lineage>
        <taxon>Bacteria</taxon>
        <taxon>Bacillati</taxon>
        <taxon>Bacillota</taxon>
        <taxon>Clostridia</taxon>
        <taxon>Lachnospirales</taxon>
        <taxon>Lachnospiraceae</taxon>
        <taxon>Moryella</taxon>
    </lineage>
</organism>
<evidence type="ECO:0000313" key="1">
    <source>
        <dbReference type="EMBL" id="MDQ0153508.1"/>
    </source>
</evidence>
<dbReference type="EMBL" id="JAUSTO010000022">
    <property type="protein sequence ID" value="MDQ0153508.1"/>
    <property type="molecule type" value="Genomic_DNA"/>
</dbReference>
<reference evidence="1" key="1">
    <citation type="submission" date="2023-07" db="EMBL/GenBank/DDBJ databases">
        <title>Genomic Encyclopedia of Type Strains, Phase IV (KMG-IV): sequencing the most valuable type-strain genomes for metagenomic binning, comparative biology and taxonomic classification.</title>
        <authorList>
            <person name="Goeker M."/>
        </authorList>
    </citation>
    <scope>NUCLEOTIDE SEQUENCE</scope>
    <source>
        <strain evidence="1">DSM 19659</strain>
    </source>
</reference>
<comment type="caution">
    <text evidence="1">The sequence shown here is derived from an EMBL/GenBank/DDBJ whole genome shotgun (WGS) entry which is preliminary data.</text>
</comment>
<sequence length="150" mass="17712">MENGYEIRIFNTINFHKSMHYNPFAYIHDEKDILKLVTTLMANTKGEGNGGDPFWEKSEKLLYTALIGYIHYEAPMEEQNFTTLLEMLNSMEVREDDETFKNPVDLLFDELEQKEPDHFAVRQYKKYKLAAGVIELRRTLNHYFSEICTS</sequence>
<gene>
    <name evidence="1" type="ORF">J2S20_002229</name>
</gene>
<dbReference type="GO" id="GO:0016020">
    <property type="term" value="C:membrane"/>
    <property type="evidence" value="ECO:0007669"/>
    <property type="project" value="InterPro"/>
</dbReference>
<dbReference type="AlphaFoldDB" id="A0AAE3VC13"/>
<accession>A0AAE3VC13</accession>
<dbReference type="Pfam" id="PF02534">
    <property type="entry name" value="T4SS-DNA_transf"/>
    <property type="match status" value="1"/>
</dbReference>
<dbReference type="InterPro" id="IPR003688">
    <property type="entry name" value="TraG/VirD4"/>
</dbReference>
<name>A0AAE3VC13_9FIRM</name>
<evidence type="ECO:0000313" key="2">
    <source>
        <dbReference type="Proteomes" id="UP001241537"/>
    </source>
</evidence>
<proteinExistence type="predicted"/>
<dbReference type="InterPro" id="IPR027417">
    <property type="entry name" value="P-loop_NTPase"/>
</dbReference>